<dbReference type="EMBL" id="MT682300">
    <property type="protein sequence ID" value="QWC36223.1"/>
    <property type="molecule type" value="Genomic_RNA"/>
</dbReference>
<dbReference type="InterPro" id="IPR029053">
    <property type="entry name" value="Viral_coat"/>
</dbReference>
<dbReference type="Gene3D" id="2.60.40.4030">
    <property type="match status" value="1"/>
</dbReference>
<proteinExistence type="inferred from homology"/>
<organism evidence="8">
    <name type="scientific">Carnation ringspot virus</name>
    <name type="common">CRSV</name>
    <dbReference type="NCBI Taxonomy" id="12268"/>
    <lineage>
        <taxon>Viruses</taxon>
        <taxon>Riboviria</taxon>
        <taxon>Orthornavirae</taxon>
        <taxon>Kitrinoviricota</taxon>
        <taxon>Tolucaviricetes</taxon>
        <taxon>Tolivirales</taxon>
        <taxon>Tombusviridae</taxon>
        <taxon>Regressovirinae</taxon>
        <taxon>Dianthovirus</taxon>
        <taxon>Dianthovirus dianthi</taxon>
    </lineage>
</organism>
<evidence type="ECO:0000256" key="4">
    <source>
        <dbReference type="ARBA" id="ARBA00022561"/>
    </source>
</evidence>
<keyword evidence="4 8" id="KW-0167">Capsid protein</keyword>
<evidence type="ECO:0000256" key="5">
    <source>
        <dbReference type="ARBA" id="ARBA00022844"/>
    </source>
</evidence>
<feature type="domain" description="Icosahedral viral capsid protein S" evidence="7">
    <location>
        <begin position="26"/>
        <end position="214"/>
    </location>
</feature>
<dbReference type="SUPFAM" id="SSF88633">
    <property type="entry name" value="Positive stranded ssRNA viruses"/>
    <property type="match status" value="1"/>
</dbReference>
<evidence type="ECO:0000256" key="1">
    <source>
        <dbReference type="ARBA" id="ARBA00004328"/>
    </source>
</evidence>
<dbReference type="PRINTS" id="PR00233">
    <property type="entry name" value="ICOSAHEDRAL"/>
</dbReference>
<reference evidence="8" key="1">
    <citation type="submission" date="2019-01" db="EMBL/GenBank/DDBJ databases">
        <title>5' terminal stem-loop of carnation ringspot virus RNA1 is required for the efficient amplification of viral RNAs.</title>
        <authorList>
            <person name="Kaido M."/>
            <person name="Nagano H."/>
            <person name="Omote K."/>
            <person name="Takano Y."/>
            <person name="Mise K."/>
            <person name="Okuno T."/>
        </authorList>
    </citation>
    <scope>NUCLEOTIDE SEQUENCE</scope>
    <source>
        <strain evidence="8">PV-0097</strain>
    </source>
</reference>
<dbReference type="EMBL" id="LC460998">
    <property type="protein sequence ID" value="BBI37505.1"/>
    <property type="molecule type" value="Genomic_RNA"/>
</dbReference>
<name>A0A455TPS2_CRSV</name>
<sequence>MTSKRSRKSKMTLVPKQRQNLARTVKTVKIPFATTQIVTTSNPPKKGQTRVSGRQLFMSLINSSSFVVNNGLPTPSLLSLNPSNQYLFPSLAYEAANYDLYRFTKLRLSYVHDTNATVSGRVSLMWDRDSQDVPPNSRVSIPQYTKSVSTAVYESCAIDLPIDDVWRFVRDTDVVDRKLADYGQIFTAVHSGSTTVEVGDVYLDYTIELKDKQPTASMVQTAYWDVSGVLAKSEGPRYFYPSDVIFTGTMASISLQLSGTFNIQVIVTCTTAGTLAVGGNTSVIGAMYSQFTTPRYFAQAVLTCTGVPNGTPSVNMTGFAGITRITLVITRASAGNALP</sequence>
<reference evidence="9" key="2">
    <citation type="submission" date="2020-06" db="EMBL/GenBank/DDBJ databases">
        <authorList>
            <person name="Knierim D."/>
            <person name="Margaria P."/>
            <person name="Menzel W."/>
            <person name="Winter S."/>
        </authorList>
    </citation>
    <scope>NUCLEOTIDE SEQUENCE</scope>
    <source>
        <strain evidence="9">DSMZ PV-0097</strain>
    </source>
</reference>
<evidence type="ECO:0000256" key="2">
    <source>
        <dbReference type="ARBA" id="ARBA00007446"/>
    </source>
</evidence>
<organismHost>
    <name type="scientific">Dianthus barbatus</name>
    <dbReference type="NCBI Taxonomy" id="278075"/>
</organismHost>
<dbReference type="InterPro" id="IPR000937">
    <property type="entry name" value="Capsid_prot_S-dom_vir"/>
</dbReference>
<accession>A0A455TPS2</accession>
<comment type="similarity">
    <text evidence="2">Belongs to the icosahedral plant coat protein family.</text>
</comment>
<dbReference type="GO" id="GO:0005198">
    <property type="term" value="F:structural molecule activity"/>
    <property type="evidence" value="ECO:0007669"/>
    <property type="project" value="InterPro"/>
</dbReference>
<evidence type="ECO:0000256" key="3">
    <source>
        <dbReference type="ARBA" id="ARBA00018091"/>
    </source>
</evidence>
<evidence type="ECO:0000259" key="7">
    <source>
        <dbReference type="Pfam" id="PF00729"/>
    </source>
</evidence>
<organismHost>
    <name type="scientific">Dianthus caryophyllus</name>
    <name type="common">Carnation</name>
    <name type="synonym">Clove pink</name>
    <dbReference type="NCBI Taxonomy" id="3570"/>
</organismHost>
<evidence type="ECO:0000313" key="8">
    <source>
        <dbReference type="EMBL" id="BBI37505.1"/>
    </source>
</evidence>
<evidence type="ECO:0000313" key="9">
    <source>
        <dbReference type="EMBL" id="QWC36223.1"/>
    </source>
</evidence>
<keyword evidence="6" id="KW-1142">T=3 icosahedral capsid protein</keyword>
<keyword evidence="5" id="KW-0946">Virion</keyword>
<dbReference type="Gene3D" id="2.60.120.20">
    <property type="match status" value="1"/>
</dbReference>
<evidence type="ECO:0000256" key="6">
    <source>
        <dbReference type="ARBA" id="ARBA00023060"/>
    </source>
</evidence>
<gene>
    <name evidence="9" type="primary">ORF2</name>
</gene>
<comment type="subcellular location">
    <subcellularLocation>
        <location evidence="1">Virion</location>
    </subcellularLocation>
</comment>
<protein>
    <recommendedName>
        <fullName evidence="3">Capsid protein</fullName>
    </recommendedName>
</protein>
<dbReference type="Pfam" id="PF00729">
    <property type="entry name" value="Viral_coat"/>
    <property type="match status" value="1"/>
</dbReference>
<dbReference type="GO" id="GO:0039617">
    <property type="term" value="C:T=3 icosahedral viral capsid"/>
    <property type="evidence" value="ECO:0007669"/>
    <property type="project" value="UniProtKB-KW"/>
</dbReference>